<evidence type="ECO:0000256" key="10">
    <source>
        <dbReference type="SAM" id="MobiDB-lite"/>
    </source>
</evidence>
<dbReference type="UniPathway" id="UPA00219"/>
<evidence type="ECO:0000256" key="6">
    <source>
        <dbReference type="ARBA" id="ARBA00022960"/>
    </source>
</evidence>
<dbReference type="GO" id="GO:0005576">
    <property type="term" value="C:extracellular region"/>
    <property type="evidence" value="ECO:0007669"/>
    <property type="project" value="TreeGrafter"/>
</dbReference>
<evidence type="ECO:0000256" key="1">
    <source>
        <dbReference type="ARBA" id="ARBA00004752"/>
    </source>
</evidence>
<accession>A0A0A5IDR3</accession>
<comment type="similarity">
    <text evidence="2">Belongs to the YkuD family.</text>
</comment>
<dbReference type="Pfam" id="PF03734">
    <property type="entry name" value="YkuD"/>
    <property type="match status" value="1"/>
</dbReference>
<dbReference type="STRING" id="1385510.GCA_000425205_00075"/>
<gene>
    <name evidence="12" type="ORF">N781_02030</name>
</gene>
<dbReference type="PROSITE" id="PS52029">
    <property type="entry name" value="LD_TPASE"/>
    <property type="match status" value="1"/>
</dbReference>
<keyword evidence="4" id="KW-0808">Transferase</keyword>
<dbReference type="Gene3D" id="2.40.440.10">
    <property type="entry name" value="L,D-transpeptidase catalytic domain-like"/>
    <property type="match status" value="1"/>
</dbReference>
<proteinExistence type="inferred from homology"/>
<comment type="caution">
    <text evidence="12">The sequence shown here is derived from an EMBL/GenBank/DDBJ whole genome shotgun (WGS) entry which is preliminary data.</text>
</comment>
<dbReference type="GO" id="GO:0016757">
    <property type="term" value="F:glycosyltransferase activity"/>
    <property type="evidence" value="ECO:0007669"/>
    <property type="project" value="UniProtKB-KW"/>
</dbReference>
<evidence type="ECO:0000256" key="4">
    <source>
        <dbReference type="ARBA" id="ARBA00022679"/>
    </source>
</evidence>
<keyword evidence="5" id="KW-0378">Hydrolase</keyword>
<dbReference type="InterPro" id="IPR050979">
    <property type="entry name" value="LD-transpeptidase"/>
</dbReference>
<dbReference type="PANTHER" id="PTHR30582:SF24">
    <property type="entry name" value="L,D-TRANSPEPTIDASE ERFK_SRFK-RELATED"/>
    <property type="match status" value="1"/>
</dbReference>
<evidence type="ECO:0000256" key="7">
    <source>
        <dbReference type="ARBA" id="ARBA00022984"/>
    </source>
</evidence>
<feature type="region of interest" description="Disordered" evidence="10">
    <location>
        <begin position="106"/>
        <end position="125"/>
    </location>
</feature>
<organism evidence="12 13">
    <name type="scientific">Pontibacillus halophilus JSM 076056 = DSM 19796</name>
    <dbReference type="NCBI Taxonomy" id="1385510"/>
    <lineage>
        <taxon>Bacteria</taxon>
        <taxon>Bacillati</taxon>
        <taxon>Bacillota</taxon>
        <taxon>Bacilli</taxon>
        <taxon>Bacillales</taxon>
        <taxon>Bacillaceae</taxon>
        <taxon>Pontibacillus</taxon>
    </lineage>
</organism>
<comment type="pathway">
    <text evidence="1 9">Cell wall biogenesis; peptidoglycan biosynthesis.</text>
</comment>
<dbReference type="EMBL" id="AVPE01000001">
    <property type="protein sequence ID" value="KGX93977.1"/>
    <property type="molecule type" value="Genomic_DNA"/>
</dbReference>
<sequence>MLVTYPVASGPKPPPTSTVLTRVVEPLGSNGAYGSKALALEDGYAIHGTNDPSSIGSYETGGCLRMHDADIDNLFSYVAIGTPFISEPEGLTPPYATFGKSLPTLAESDQQSKQEKSELSFSWKH</sequence>
<evidence type="ECO:0000313" key="12">
    <source>
        <dbReference type="EMBL" id="KGX93977.1"/>
    </source>
</evidence>
<dbReference type="Proteomes" id="UP000030528">
    <property type="component" value="Unassembled WGS sequence"/>
</dbReference>
<dbReference type="GO" id="GO:0071555">
    <property type="term" value="P:cell wall organization"/>
    <property type="evidence" value="ECO:0007669"/>
    <property type="project" value="UniProtKB-UniRule"/>
</dbReference>
<dbReference type="InterPro" id="IPR038063">
    <property type="entry name" value="Transpep_catalytic_dom"/>
</dbReference>
<feature type="domain" description="L,D-TPase catalytic" evidence="11">
    <location>
        <begin position="1"/>
        <end position="87"/>
    </location>
</feature>
<dbReference type="AlphaFoldDB" id="A0A0A5IDR3"/>
<evidence type="ECO:0000256" key="3">
    <source>
        <dbReference type="ARBA" id="ARBA00022676"/>
    </source>
</evidence>
<dbReference type="GO" id="GO:0008360">
    <property type="term" value="P:regulation of cell shape"/>
    <property type="evidence" value="ECO:0007669"/>
    <property type="project" value="UniProtKB-UniRule"/>
</dbReference>
<feature type="active site" description="Proton donor/acceptor" evidence="9">
    <location>
        <position position="47"/>
    </location>
</feature>
<feature type="active site" description="Nucleophile" evidence="9">
    <location>
        <position position="63"/>
    </location>
</feature>
<dbReference type="GO" id="GO:0018104">
    <property type="term" value="P:peptidoglycan-protein cross-linking"/>
    <property type="evidence" value="ECO:0007669"/>
    <property type="project" value="TreeGrafter"/>
</dbReference>
<keyword evidence="8 9" id="KW-0961">Cell wall biogenesis/degradation</keyword>
<dbReference type="SUPFAM" id="SSF141523">
    <property type="entry name" value="L,D-transpeptidase catalytic domain-like"/>
    <property type="match status" value="1"/>
</dbReference>
<evidence type="ECO:0000256" key="2">
    <source>
        <dbReference type="ARBA" id="ARBA00005992"/>
    </source>
</evidence>
<dbReference type="InterPro" id="IPR005490">
    <property type="entry name" value="LD_TPept_cat_dom"/>
</dbReference>
<dbReference type="eggNOG" id="COG1376">
    <property type="taxonomic scope" value="Bacteria"/>
</dbReference>
<keyword evidence="6 9" id="KW-0133">Cell shape</keyword>
<name>A0A0A5IDR3_9BACI</name>
<keyword evidence="7 9" id="KW-0573">Peptidoglycan synthesis</keyword>
<keyword evidence="3" id="KW-0328">Glycosyltransferase</keyword>
<evidence type="ECO:0000256" key="9">
    <source>
        <dbReference type="PROSITE-ProRule" id="PRU01373"/>
    </source>
</evidence>
<evidence type="ECO:0000313" key="13">
    <source>
        <dbReference type="Proteomes" id="UP000030528"/>
    </source>
</evidence>
<protein>
    <recommendedName>
        <fullName evidence="11">L,D-TPase catalytic domain-containing protein</fullName>
    </recommendedName>
</protein>
<dbReference type="CDD" id="cd16913">
    <property type="entry name" value="YkuD_like"/>
    <property type="match status" value="1"/>
</dbReference>
<reference evidence="12 13" key="1">
    <citation type="submission" date="2013-08" db="EMBL/GenBank/DDBJ databases">
        <authorList>
            <person name="Huang J."/>
            <person name="Wang G."/>
        </authorList>
    </citation>
    <scope>NUCLEOTIDE SEQUENCE [LARGE SCALE GENOMIC DNA]</scope>
    <source>
        <strain evidence="12 13">JSM 076056</strain>
    </source>
</reference>
<evidence type="ECO:0000256" key="5">
    <source>
        <dbReference type="ARBA" id="ARBA00022801"/>
    </source>
</evidence>
<evidence type="ECO:0000256" key="8">
    <source>
        <dbReference type="ARBA" id="ARBA00023316"/>
    </source>
</evidence>
<dbReference type="PANTHER" id="PTHR30582">
    <property type="entry name" value="L,D-TRANSPEPTIDASE"/>
    <property type="match status" value="1"/>
</dbReference>
<dbReference type="GO" id="GO:0071972">
    <property type="term" value="F:peptidoglycan L,D-transpeptidase activity"/>
    <property type="evidence" value="ECO:0007669"/>
    <property type="project" value="TreeGrafter"/>
</dbReference>
<keyword evidence="13" id="KW-1185">Reference proteome</keyword>
<evidence type="ECO:0000259" key="11">
    <source>
        <dbReference type="PROSITE" id="PS52029"/>
    </source>
</evidence>